<dbReference type="InterPro" id="IPR000462">
    <property type="entry name" value="CDP-OH_P_trans"/>
</dbReference>
<evidence type="ECO:0000256" key="3">
    <source>
        <dbReference type="ARBA" id="ARBA00022516"/>
    </source>
</evidence>
<dbReference type="InterPro" id="IPR043130">
    <property type="entry name" value="CDP-OH_PTrfase_TM_dom"/>
</dbReference>
<proteinExistence type="evidence at transcript level"/>
<dbReference type="EMBL" id="KT984622">
    <property type="protein sequence ID" value="ANM86842.1"/>
    <property type="molecule type" value="mRNA"/>
</dbReference>
<evidence type="ECO:0000256" key="5">
    <source>
        <dbReference type="ARBA" id="ARBA00022692"/>
    </source>
</evidence>
<evidence type="ECO:0000256" key="12">
    <source>
        <dbReference type="SAM" id="MobiDB-lite"/>
    </source>
</evidence>
<accession>A0A192ZIT5</accession>
<feature type="compositionally biased region" description="Polar residues" evidence="12">
    <location>
        <begin position="195"/>
        <end position="204"/>
    </location>
</feature>
<keyword evidence="8" id="KW-0472">Membrane</keyword>
<keyword evidence="6" id="KW-1133">Transmembrane helix</keyword>
<dbReference type="GO" id="GO:0008444">
    <property type="term" value="F:CDP-diacylglycerol-glycerol-3-phosphate 3-phosphatidyltransferase activity"/>
    <property type="evidence" value="ECO:0007669"/>
    <property type="project" value="InterPro"/>
</dbReference>
<dbReference type="GO" id="GO:0032049">
    <property type="term" value="P:cardiolipin biosynthetic process"/>
    <property type="evidence" value="ECO:0007669"/>
    <property type="project" value="TreeGrafter"/>
</dbReference>
<sequence length="214" mass="23312">MPFSNIFTIPNVLSTARLVSAPFLAHRLPHCSPQKAMCAISVFGVTDWLDGYLARKLHQKSILGSYLDPLADKVFVGSLTFALAARKMLPTPLACIIIGRDALLAGGSIVMGISNPEKGRKSVKPSQLSKWNTACQIGLLASIVGERWMTKAFPTTTPFVKRGLIVGKFIVTATTLSSGLHYVWSAWQELNKQQTAQPPVQCSQEGMEKREGMP</sequence>
<evidence type="ECO:0000256" key="11">
    <source>
        <dbReference type="RuleBase" id="RU003750"/>
    </source>
</evidence>
<organism evidence="13">
    <name type="scientific">Stygiella incarcerata</name>
    <dbReference type="NCBI Taxonomy" id="1712417"/>
    <lineage>
        <taxon>Eukaryota</taxon>
        <taxon>Discoba</taxon>
        <taxon>Jakobida</taxon>
        <taxon>Andalucina</taxon>
        <taxon>Stygiellidae</taxon>
        <taxon>Stygiella</taxon>
    </lineage>
</organism>
<dbReference type="GO" id="GO:0016020">
    <property type="term" value="C:membrane"/>
    <property type="evidence" value="ECO:0007669"/>
    <property type="project" value="UniProtKB-SubCell"/>
</dbReference>
<evidence type="ECO:0000256" key="1">
    <source>
        <dbReference type="ARBA" id="ARBA00004141"/>
    </source>
</evidence>
<keyword evidence="10" id="KW-1208">Phospholipid metabolism</keyword>
<dbReference type="AlphaFoldDB" id="A0A192ZIT5"/>
<evidence type="ECO:0000256" key="9">
    <source>
        <dbReference type="ARBA" id="ARBA00023209"/>
    </source>
</evidence>
<dbReference type="PANTHER" id="PTHR14269">
    <property type="entry name" value="CDP-DIACYLGLYCEROL--GLYCEROL-3-PHOSPHATE 3-PHOSPHATIDYLTRANSFERASE-RELATED"/>
    <property type="match status" value="1"/>
</dbReference>
<evidence type="ECO:0000256" key="7">
    <source>
        <dbReference type="ARBA" id="ARBA00023098"/>
    </source>
</evidence>
<dbReference type="GO" id="GO:0043337">
    <property type="term" value="F:cardiolipin synthase (CMP-forming)"/>
    <property type="evidence" value="ECO:0007669"/>
    <property type="project" value="TreeGrafter"/>
</dbReference>
<protein>
    <submittedName>
        <fullName evidence="13">Cardiolipin synthase</fullName>
    </submittedName>
</protein>
<dbReference type="InterPro" id="IPR050324">
    <property type="entry name" value="CDP-alcohol_PTase-I"/>
</dbReference>
<reference evidence="13" key="1">
    <citation type="journal article" date="2016" name="Mol. Biol. Evol.">
        <title>Novel hydrogenosomes in the microaerophilic jakobid Stygiella incarcerata.</title>
        <authorList>
            <person name="Leger M.M."/>
            <person name="Eme L."/>
            <person name="Hug L.A."/>
            <person name="Roger A.J."/>
        </authorList>
    </citation>
    <scope>NUCLEOTIDE SEQUENCE</scope>
</reference>
<comment type="similarity">
    <text evidence="2 11">Belongs to the CDP-alcohol phosphatidyltransferase class-I family.</text>
</comment>
<evidence type="ECO:0000256" key="6">
    <source>
        <dbReference type="ARBA" id="ARBA00022989"/>
    </source>
</evidence>
<evidence type="ECO:0000256" key="2">
    <source>
        <dbReference type="ARBA" id="ARBA00010441"/>
    </source>
</evidence>
<evidence type="ECO:0000313" key="13">
    <source>
        <dbReference type="EMBL" id="ANM86842.1"/>
    </source>
</evidence>
<name>A0A192ZIT5_9EUKA</name>
<evidence type="ECO:0000256" key="10">
    <source>
        <dbReference type="ARBA" id="ARBA00023264"/>
    </source>
</evidence>
<keyword evidence="4 11" id="KW-0808">Transferase</keyword>
<dbReference type="InterPro" id="IPR048254">
    <property type="entry name" value="CDP_ALCOHOL_P_TRANSF_CS"/>
</dbReference>
<evidence type="ECO:0000256" key="4">
    <source>
        <dbReference type="ARBA" id="ARBA00022679"/>
    </source>
</evidence>
<keyword evidence="9" id="KW-0594">Phospholipid biosynthesis</keyword>
<dbReference type="Gene3D" id="1.20.120.1760">
    <property type="match status" value="1"/>
</dbReference>
<dbReference type="PANTHER" id="PTHR14269:SF60">
    <property type="entry name" value="CARDIOLIPIN SYNTHASE (CMP-FORMING)"/>
    <property type="match status" value="1"/>
</dbReference>
<keyword evidence="5" id="KW-0812">Transmembrane</keyword>
<dbReference type="InterPro" id="IPR004570">
    <property type="entry name" value="Phosphatidylglycerol_P_synth"/>
</dbReference>
<keyword evidence="3" id="KW-0444">Lipid biosynthesis</keyword>
<keyword evidence="7" id="KW-0443">Lipid metabolism</keyword>
<dbReference type="PIRSF" id="PIRSF000847">
    <property type="entry name" value="Phos_ph_gly_syn"/>
    <property type="match status" value="1"/>
</dbReference>
<dbReference type="GO" id="GO:0005739">
    <property type="term" value="C:mitochondrion"/>
    <property type="evidence" value="ECO:0007669"/>
    <property type="project" value="TreeGrafter"/>
</dbReference>
<feature type="region of interest" description="Disordered" evidence="12">
    <location>
        <begin position="195"/>
        <end position="214"/>
    </location>
</feature>
<dbReference type="PROSITE" id="PS00379">
    <property type="entry name" value="CDP_ALCOHOL_P_TRANSF"/>
    <property type="match status" value="1"/>
</dbReference>
<comment type="subcellular location">
    <subcellularLocation>
        <location evidence="1">Membrane</location>
        <topology evidence="1">Multi-pass membrane protein</topology>
    </subcellularLocation>
</comment>
<dbReference type="Pfam" id="PF01066">
    <property type="entry name" value="CDP-OH_P_transf"/>
    <property type="match status" value="1"/>
</dbReference>
<evidence type="ECO:0000256" key="8">
    <source>
        <dbReference type="ARBA" id="ARBA00023136"/>
    </source>
</evidence>
<gene>
    <name evidence="13" type="primary">CLS</name>
</gene>